<dbReference type="Pfam" id="PF00067">
    <property type="entry name" value="p450"/>
    <property type="match status" value="1"/>
</dbReference>
<evidence type="ECO:0000313" key="9">
    <source>
        <dbReference type="EMBL" id="KAG6418854.1"/>
    </source>
</evidence>
<dbReference type="GO" id="GO:0005506">
    <property type="term" value="F:iron ion binding"/>
    <property type="evidence" value="ECO:0007669"/>
    <property type="project" value="InterPro"/>
</dbReference>
<evidence type="ECO:0000256" key="2">
    <source>
        <dbReference type="ARBA" id="ARBA00010617"/>
    </source>
</evidence>
<evidence type="ECO:0000313" key="10">
    <source>
        <dbReference type="Proteomes" id="UP000298416"/>
    </source>
</evidence>
<feature type="region of interest" description="Disordered" evidence="8">
    <location>
        <begin position="145"/>
        <end position="166"/>
    </location>
</feature>
<evidence type="ECO:0000256" key="3">
    <source>
        <dbReference type="ARBA" id="ARBA00022617"/>
    </source>
</evidence>
<dbReference type="EMBL" id="PNBA02000007">
    <property type="protein sequence ID" value="KAG6418854.1"/>
    <property type="molecule type" value="Genomic_DNA"/>
</dbReference>
<comment type="similarity">
    <text evidence="2">Belongs to the cytochrome P450 family.</text>
</comment>
<evidence type="ECO:0000256" key="7">
    <source>
        <dbReference type="ARBA" id="ARBA00023033"/>
    </source>
</evidence>
<keyword evidence="10" id="KW-1185">Reference proteome</keyword>
<keyword evidence="6" id="KW-0408">Iron</keyword>
<dbReference type="InterPro" id="IPR001128">
    <property type="entry name" value="Cyt_P450"/>
</dbReference>
<dbReference type="PANTHER" id="PTHR47950">
    <property type="entry name" value="CYTOCHROME P450, FAMILY 76, SUBFAMILY C, POLYPEPTIDE 5-RELATED"/>
    <property type="match status" value="1"/>
</dbReference>
<dbReference type="InterPro" id="IPR002401">
    <property type="entry name" value="Cyt_P450_E_grp-I"/>
</dbReference>
<organism evidence="9">
    <name type="scientific">Salvia splendens</name>
    <name type="common">Scarlet sage</name>
    <dbReference type="NCBI Taxonomy" id="180675"/>
    <lineage>
        <taxon>Eukaryota</taxon>
        <taxon>Viridiplantae</taxon>
        <taxon>Streptophyta</taxon>
        <taxon>Embryophyta</taxon>
        <taxon>Tracheophyta</taxon>
        <taxon>Spermatophyta</taxon>
        <taxon>Magnoliopsida</taxon>
        <taxon>eudicotyledons</taxon>
        <taxon>Gunneridae</taxon>
        <taxon>Pentapetalae</taxon>
        <taxon>asterids</taxon>
        <taxon>lamiids</taxon>
        <taxon>Lamiales</taxon>
        <taxon>Lamiaceae</taxon>
        <taxon>Nepetoideae</taxon>
        <taxon>Mentheae</taxon>
        <taxon>Salviinae</taxon>
        <taxon>Salvia</taxon>
        <taxon>Salvia subgen. Calosphace</taxon>
        <taxon>core Calosphace</taxon>
    </lineage>
</organism>
<dbReference type="GO" id="GO:0016020">
    <property type="term" value="C:membrane"/>
    <property type="evidence" value="ECO:0007669"/>
    <property type="project" value="UniProtKB-SubCell"/>
</dbReference>
<keyword evidence="7" id="KW-0503">Monooxygenase</keyword>
<dbReference type="GO" id="GO:0020037">
    <property type="term" value="F:heme binding"/>
    <property type="evidence" value="ECO:0007669"/>
    <property type="project" value="InterPro"/>
</dbReference>
<dbReference type="Gene3D" id="1.10.630.10">
    <property type="entry name" value="Cytochrome P450"/>
    <property type="match status" value="1"/>
</dbReference>
<evidence type="ECO:0000256" key="8">
    <source>
        <dbReference type="SAM" id="MobiDB-lite"/>
    </source>
</evidence>
<accession>A0A8X8XU69</accession>
<comment type="subcellular location">
    <subcellularLocation>
        <location evidence="1">Membrane</location>
        <topology evidence="1">Single-pass membrane protein</topology>
    </subcellularLocation>
</comment>
<dbReference type="PANTHER" id="PTHR47950:SF14">
    <property type="entry name" value="CYTOCHROME P450 76A2-LIKE ISOFORM X1"/>
    <property type="match status" value="1"/>
</dbReference>
<reference evidence="9" key="1">
    <citation type="submission" date="2018-01" db="EMBL/GenBank/DDBJ databases">
        <authorList>
            <person name="Mao J.F."/>
        </authorList>
    </citation>
    <scope>NUCLEOTIDE SEQUENCE</scope>
    <source>
        <strain evidence="9">Huo1</strain>
        <tissue evidence="9">Leaf</tissue>
    </source>
</reference>
<dbReference type="GO" id="GO:0016712">
    <property type="term" value="F:oxidoreductase activity, acting on paired donors, with incorporation or reduction of molecular oxygen, reduced flavin or flavoprotein as one donor, and incorporation of one atom of oxygen"/>
    <property type="evidence" value="ECO:0007669"/>
    <property type="project" value="UniProtKB-ARBA"/>
</dbReference>
<dbReference type="GO" id="GO:0016114">
    <property type="term" value="P:terpenoid biosynthetic process"/>
    <property type="evidence" value="ECO:0007669"/>
    <property type="project" value="UniProtKB-ARBA"/>
</dbReference>
<protein>
    <submittedName>
        <fullName evidence="9">Uncharacterized protein</fullName>
    </submittedName>
</protein>
<evidence type="ECO:0000256" key="6">
    <source>
        <dbReference type="ARBA" id="ARBA00023004"/>
    </source>
</evidence>
<reference evidence="9" key="2">
    <citation type="submission" date="2020-08" db="EMBL/GenBank/DDBJ databases">
        <title>Plant Genome Project.</title>
        <authorList>
            <person name="Zhang R.-G."/>
        </authorList>
    </citation>
    <scope>NUCLEOTIDE SEQUENCE</scope>
    <source>
        <strain evidence="9">Huo1</strain>
        <tissue evidence="9">Leaf</tissue>
    </source>
</reference>
<dbReference type="PRINTS" id="PR00463">
    <property type="entry name" value="EP450I"/>
</dbReference>
<evidence type="ECO:0000256" key="1">
    <source>
        <dbReference type="ARBA" id="ARBA00004167"/>
    </source>
</evidence>
<dbReference type="SUPFAM" id="SSF48264">
    <property type="entry name" value="Cytochrome P450"/>
    <property type="match status" value="1"/>
</dbReference>
<proteinExistence type="inferred from homology"/>
<dbReference type="AlphaFoldDB" id="A0A8X8XU69"/>
<comment type="caution">
    <text evidence="9">The sequence shown here is derived from an EMBL/GenBank/DDBJ whole genome shotgun (WGS) entry which is preliminary data.</text>
</comment>
<evidence type="ECO:0000256" key="5">
    <source>
        <dbReference type="ARBA" id="ARBA00023002"/>
    </source>
</evidence>
<dbReference type="OrthoDB" id="1055148at2759"/>
<evidence type="ECO:0000256" key="4">
    <source>
        <dbReference type="ARBA" id="ARBA00022723"/>
    </source>
</evidence>
<name>A0A8X8XU69_SALSN</name>
<keyword evidence="5" id="KW-0560">Oxidoreductase</keyword>
<keyword evidence="4" id="KW-0479">Metal-binding</keyword>
<sequence length="185" mass="21355">MEKTLKIVAEFVEKRRRETKLNPSSRKDFLEVLLEYRGNNDDECDQISDHQLHIITMEVFLAGLETPSNTIEWAMVELLRHPAAKEELRRVVGEGNRFEEAQIDDLPYLQAVVKETLRRRRSQPQFHLRKNLDWKIGDSAAKRSRAAAVQSRSGGGRQKRRRKAESAVIERNRLSAITAFISSSD</sequence>
<gene>
    <name evidence="9" type="ORF">SASPL_121060</name>
</gene>
<dbReference type="InterPro" id="IPR036396">
    <property type="entry name" value="Cyt_P450_sf"/>
</dbReference>
<dbReference type="Proteomes" id="UP000298416">
    <property type="component" value="Unassembled WGS sequence"/>
</dbReference>
<keyword evidence="3" id="KW-0349">Heme</keyword>